<dbReference type="PANTHER" id="PTHR15398">
    <property type="entry name" value="BROMODOMAIN-CONTAINING PROTEIN 8"/>
    <property type="match status" value="1"/>
</dbReference>
<keyword evidence="1 2" id="KW-0103">Bromodomain</keyword>
<gene>
    <name evidence="4" type="ORF">GIL414_LOCUS69615</name>
</gene>
<dbReference type="PANTHER" id="PTHR15398:SF4">
    <property type="entry name" value="BROMODOMAIN-CONTAINING PROTEIN 8 ISOFORM X1"/>
    <property type="match status" value="1"/>
</dbReference>
<dbReference type="SUPFAM" id="SSF47370">
    <property type="entry name" value="Bromodomain"/>
    <property type="match status" value="1"/>
</dbReference>
<dbReference type="SMART" id="SM00297">
    <property type="entry name" value="BROMO"/>
    <property type="match status" value="1"/>
</dbReference>
<evidence type="ECO:0000256" key="1">
    <source>
        <dbReference type="ARBA" id="ARBA00023117"/>
    </source>
</evidence>
<proteinExistence type="predicted"/>
<evidence type="ECO:0000313" key="4">
    <source>
        <dbReference type="EMBL" id="CAF5181942.1"/>
    </source>
</evidence>
<evidence type="ECO:0000259" key="3">
    <source>
        <dbReference type="PROSITE" id="PS50014"/>
    </source>
</evidence>
<reference evidence="4" key="1">
    <citation type="submission" date="2021-02" db="EMBL/GenBank/DDBJ databases">
        <authorList>
            <person name="Nowell W R."/>
        </authorList>
    </citation>
    <scope>NUCLEOTIDE SEQUENCE</scope>
</reference>
<dbReference type="EMBL" id="CAJOBJ010330505">
    <property type="protein sequence ID" value="CAF5181942.1"/>
    <property type="molecule type" value="Genomic_DNA"/>
</dbReference>
<feature type="domain" description="Bromo" evidence="3">
    <location>
        <begin position="8"/>
        <end position="80"/>
    </location>
</feature>
<name>A0A8S3HKH8_9BILA</name>
<dbReference type="Proteomes" id="UP000681720">
    <property type="component" value="Unassembled WGS sequence"/>
</dbReference>
<dbReference type="InterPro" id="IPR001487">
    <property type="entry name" value="Bromodomain"/>
</dbReference>
<evidence type="ECO:0000256" key="2">
    <source>
        <dbReference type="PROSITE-ProRule" id="PRU00035"/>
    </source>
</evidence>
<dbReference type="InterPro" id="IPR036427">
    <property type="entry name" value="Bromodomain-like_sf"/>
</dbReference>
<organism evidence="4 5">
    <name type="scientific">Rotaria magnacalcarata</name>
    <dbReference type="NCBI Taxonomy" id="392030"/>
    <lineage>
        <taxon>Eukaryota</taxon>
        <taxon>Metazoa</taxon>
        <taxon>Spiralia</taxon>
        <taxon>Gnathifera</taxon>
        <taxon>Rotifera</taxon>
        <taxon>Eurotatoria</taxon>
        <taxon>Bdelloidea</taxon>
        <taxon>Philodinida</taxon>
        <taxon>Philodinidae</taxon>
        <taxon>Rotaria</taxon>
    </lineage>
</organism>
<dbReference type="AlphaFoldDB" id="A0A8S3HKH8"/>
<sequence>MSVLTNLKTAKYGSDFAKPLKSFKLPEEYYVHVKKPLDIPEIRERMNNGDYDDNLLLFERDILLMFTNALSMYHRDLDIHGHAQFMLNYAMELFLNLNLI</sequence>
<protein>
    <recommendedName>
        <fullName evidence="3">Bromo domain-containing protein</fullName>
    </recommendedName>
</protein>
<dbReference type="GO" id="GO:0035267">
    <property type="term" value="C:NuA4 histone acetyltransferase complex"/>
    <property type="evidence" value="ECO:0007669"/>
    <property type="project" value="TreeGrafter"/>
</dbReference>
<dbReference type="PROSITE" id="PS50014">
    <property type="entry name" value="BROMODOMAIN_2"/>
    <property type="match status" value="1"/>
</dbReference>
<dbReference type="Pfam" id="PF00439">
    <property type="entry name" value="Bromodomain"/>
    <property type="match status" value="1"/>
</dbReference>
<evidence type="ECO:0000313" key="5">
    <source>
        <dbReference type="Proteomes" id="UP000681720"/>
    </source>
</evidence>
<dbReference type="Gene3D" id="1.20.920.10">
    <property type="entry name" value="Bromodomain-like"/>
    <property type="match status" value="1"/>
</dbReference>
<accession>A0A8S3HKH8</accession>
<comment type="caution">
    <text evidence="4">The sequence shown here is derived from an EMBL/GenBank/DDBJ whole genome shotgun (WGS) entry which is preliminary data.</text>
</comment>